<dbReference type="GO" id="GO:0005524">
    <property type="term" value="F:ATP binding"/>
    <property type="evidence" value="ECO:0007669"/>
    <property type="project" value="UniProtKB-KW"/>
</dbReference>
<dbReference type="GO" id="GO:0005829">
    <property type="term" value="C:cytosol"/>
    <property type="evidence" value="ECO:0007669"/>
    <property type="project" value="TreeGrafter"/>
</dbReference>
<sequence length="446" mass="45764">MSDGVLTAGGGHQWENELVGALSAPGSQLTVVRRCVDVAEVLAVAGTGQAAAVVLAADLRQLTSDVIQRLRSSGVAVIGVHPGDDPAGRQRLERIGVSMLVADDLGAEAVADAIRTAVAEFGSSDQGSSVSLADPRSALGANSSRASAMDATGPVELSAPTPRPPGRVIAVWGPTGAPGRTTIALNLAAELADQGMLTMLVDADTYGGVVSSALGLLDESPGLAGACRLAANGRLDATQLAALCWQVGPIRVLSGVARADRWPEVRPSAIPVVLTLARQQAEVVVVDCGFAVETDEEISYDTAAPRRNGATLAVLEEADLVLAVGSCDPPGMERLVRGLAELQLVLPGVFPRVVLNRQRGSAAGVQESVGAVSRFTGSEVMAVIPEDREATDRAWRDGLPLSQAAPASRTRTAIAQLARALSPQAPSGTVESTARRSGGQRGARSR</sequence>
<dbReference type="PANTHER" id="PTHR43384">
    <property type="entry name" value="SEPTUM SITE-DETERMINING PROTEIN MIND HOMOLOG, CHLOROPLASTIC-RELATED"/>
    <property type="match status" value="1"/>
</dbReference>
<feature type="region of interest" description="Disordered" evidence="3">
    <location>
        <begin position="124"/>
        <end position="162"/>
    </location>
</feature>
<dbReference type="AlphaFoldDB" id="A0AAU8DKJ8"/>
<keyword evidence="1" id="KW-0547">Nucleotide-binding</keyword>
<proteinExistence type="predicted"/>
<evidence type="ECO:0000313" key="5">
    <source>
        <dbReference type="EMBL" id="XCG62775.1"/>
    </source>
</evidence>
<dbReference type="GO" id="GO:0016887">
    <property type="term" value="F:ATP hydrolysis activity"/>
    <property type="evidence" value="ECO:0007669"/>
    <property type="project" value="TreeGrafter"/>
</dbReference>
<feature type="domain" description="CobQ/CobB/MinD/ParA nucleotide binding" evidence="4">
    <location>
        <begin position="169"/>
        <end position="391"/>
    </location>
</feature>
<name>A0AAU8DKJ8_9ACTN</name>
<dbReference type="InterPro" id="IPR050625">
    <property type="entry name" value="ParA/MinD_ATPase"/>
</dbReference>
<feature type="region of interest" description="Disordered" evidence="3">
    <location>
        <begin position="420"/>
        <end position="446"/>
    </location>
</feature>
<protein>
    <submittedName>
        <fullName evidence="5">Chromosome partitioning protein</fullName>
    </submittedName>
</protein>
<dbReference type="InterPro" id="IPR002586">
    <property type="entry name" value="CobQ/CobB/MinD/ParA_Nub-bd_dom"/>
</dbReference>
<dbReference type="GO" id="GO:0009898">
    <property type="term" value="C:cytoplasmic side of plasma membrane"/>
    <property type="evidence" value="ECO:0007669"/>
    <property type="project" value="TreeGrafter"/>
</dbReference>
<accession>A0AAU8DKJ8</accession>
<dbReference type="PANTHER" id="PTHR43384:SF6">
    <property type="entry name" value="SEPTUM SITE-DETERMINING PROTEIN MIND HOMOLOG, CHLOROPLASTIC"/>
    <property type="match status" value="1"/>
</dbReference>
<keyword evidence="2" id="KW-0067">ATP-binding</keyword>
<dbReference type="EMBL" id="CP159218">
    <property type="protein sequence ID" value="XCG62775.1"/>
    <property type="molecule type" value="Genomic_DNA"/>
</dbReference>
<dbReference type="InterPro" id="IPR027417">
    <property type="entry name" value="P-loop_NTPase"/>
</dbReference>
<evidence type="ECO:0000256" key="2">
    <source>
        <dbReference type="ARBA" id="ARBA00022840"/>
    </source>
</evidence>
<gene>
    <name evidence="5" type="ORF">ABLG96_16335</name>
</gene>
<evidence type="ECO:0000256" key="3">
    <source>
        <dbReference type="SAM" id="MobiDB-lite"/>
    </source>
</evidence>
<dbReference type="SUPFAM" id="SSF52540">
    <property type="entry name" value="P-loop containing nucleoside triphosphate hydrolases"/>
    <property type="match status" value="1"/>
</dbReference>
<evidence type="ECO:0000259" key="4">
    <source>
        <dbReference type="Pfam" id="PF01656"/>
    </source>
</evidence>
<reference evidence="5" key="1">
    <citation type="submission" date="2024-05" db="EMBL/GenBank/DDBJ databases">
        <authorList>
            <person name="Cai S.Y."/>
            <person name="Jin L.M."/>
            <person name="Li H.R."/>
        </authorList>
    </citation>
    <scope>NUCLEOTIDE SEQUENCE</scope>
    <source>
        <strain evidence="5">A5-74</strain>
    </source>
</reference>
<organism evidence="5">
    <name type="scientific">Nakamurella sp. A5-74</name>
    <dbReference type="NCBI Taxonomy" id="3158264"/>
    <lineage>
        <taxon>Bacteria</taxon>
        <taxon>Bacillati</taxon>
        <taxon>Actinomycetota</taxon>
        <taxon>Actinomycetes</taxon>
        <taxon>Nakamurellales</taxon>
        <taxon>Nakamurellaceae</taxon>
        <taxon>Nakamurella</taxon>
    </lineage>
</organism>
<dbReference type="Gene3D" id="3.40.50.300">
    <property type="entry name" value="P-loop containing nucleotide triphosphate hydrolases"/>
    <property type="match status" value="1"/>
</dbReference>
<dbReference type="Pfam" id="PF01656">
    <property type="entry name" value="CbiA"/>
    <property type="match status" value="1"/>
</dbReference>
<evidence type="ECO:0000256" key="1">
    <source>
        <dbReference type="ARBA" id="ARBA00022741"/>
    </source>
</evidence>
<dbReference type="GO" id="GO:0051782">
    <property type="term" value="P:negative regulation of cell division"/>
    <property type="evidence" value="ECO:0007669"/>
    <property type="project" value="TreeGrafter"/>
</dbReference>
<dbReference type="RefSeq" id="WP_353648390.1">
    <property type="nucleotide sequence ID" value="NZ_CP159218.1"/>
</dbReference>